<evidence type="ECO:0000313" key="3">
    <source>
        <dbReference type="Proteomes" id="UP001482620"/>
    </source>
</evidence>
<organism evidence="2 3">
    <name type="scientific">Ilyodon furcidens</name>
    <name type="common">goldbreast splitfin</name>
    <dbReference type="NCBI Taxonomy" id="33524"/>
    <lineage>
        <taxon>Eukaryota</taxon>
        <taxon>Metazoa</taxon>
        <taxon>Chordata</taxon>
        <taxon>Craniata</taxon>
        <taxon>Vertebrata</taxon>
        <taxon>Euteleostomi</taxon>
        <taxon>Actinopterygii</taxon>
        <taxon>Neopterygii</taxon>
        <taxon>Teleostei</taxon>
        <taxon>Neoteleostei</taxon>
        <taxon>Acanthomorphata</taxon>
        <taxon>Ovalentaria</taxon>
        <taxon>Atherinomorphae</taxon>
        <taxon>Cyprinodontiformes</taxon>
        <taxon>Goodeidae</taxon>
        <taxon>Ilyodon</taxon>
    </lineage>
</organism>
<proteinExistence type="predicted"/>
<evidence type="ECO:0000256" key="1">
    <source>
        <dbReference type="SAM" id="MobiDB-lite"/>
    </source>
</evidence>
<comment type="caution">
    <text evidence="2">The sequence shown here is derived from an EMBL/GenBank/DDBJ whole genome shotgun (WGS) entry which is preliminary data.</text>
</comment>
<accession>A0ABV0UNM8</accession>
<keyword evidence="3" id="KW-1185">Reference proteome</keyword>
<protein>
    <submittedName>
        <fullName evidence="2">Uncharacterized protein</fullName>
    </submittedName>
</protein>
<dbReference type="Proteomes" id="UP001482620">
    <property type="component" value="Unassembled WGS sequence"/>
</dbReference>
<reference evidence="2 3" key="1">
    <citation type="submission" date="2021-06" db="EMBL/GenBank/DDBJ databases">
        <authorList>
            <person name="Palmer J.M."/>
        </authorList>
    </citation>
    <scope>NUCLEOTIDE SEQUENCE [LARGE SCALE GENOMIC DNA]</scope>
    <source>
        <strain evidence="3">if_2019</strain>
        <tissue evidence="2">Muscle</tissue>
    </source>
</reference>
<sequence length="163" mass="18029">MKPSPNMLLPSPYLHFDPLQPQTLTEGTSQYKDQVDKAKELKKWVRQQEEALRKRHGEEVEILPSPMLLQEMEEAEGRQSTSISPHFIPGRICSSLPPTASATSTRRRRHCRKPSSPPAASEPSSPPADSEPPASAASIELSRLMAAKVLFPTFNTALEVCLS</sequence>
<feature type="compositionally biased region" description="Low complexity" evidence="1">
    <location>
        <begin position="94"/>
        <end position="104"/>
    </location>
</feature>
<gene>
    <name evidence="2" type="ORF">ILYODFUR_032036</name>
</gene>
<name>A0ABV0UNM8_9TELE</name>
<evidence type="ECO:0000313" key="2">
    <source>
        <dbReference type="EMBL" id="MEQ2245841.1"/>
    </source>
</evidence>
<feature type="region of interest" description="Disordered" evidence="1">
    <location>
        <begin position="72"/>
        <end position="136"/>
    </location>
</feature>
<dbReference type="EMBL" id="JAHRIQ010074612">
    <property type="protein sequence ID" value="MEQ2245841.1"/>
    <property type="molecule type" value="Genomic_DNA"/>
</dbReference>